<dbReference type="PANTHER" id="PTHR10117:SF54">
    <property type="entry name" value="TRANSIENT RECEPTOR POTENTIAL-GAMMA PROTEIN"/>
    <property type="match status" value="1"/>
</dbReference>
<reference evidence="5 6" key="1">
    <citation type="submission" date="2024-04" db="EMBL/GenBank/DDBJ databases">
        <authorList>
            <person name="Rising A."/>
            <person name="Reimegard J."/>
            <person name="Sonavane S."/>
            <person name="Akerstrom W."/>
            <person name="Nylinder S."/>
            <person name="Hedman E."/>
            <person name="Kallberg Y."/>
        </authorList>
    </citation>
    <scope>NUCLEOTIDE SEQUENCE [LARGE SCALE GENOMIC DNA]</scope>
</reference>
<name>A0AAV2A198_9ARAC</name>
<dbReference type="Proteomes" id="UP001497382">
    <property type="component" value="Unassembled WGS sequence"/>
</dbReference>
<gene>
    <name evidence="5" type="ORF">LARSCL_LOCUS9386</name>
</gene>
<comment type="caution">
    <text evidence="5">The sequence shown here is derived from an EMBL/GenBank/DDBJ whole genome shotgun (WGS) entry which is preliminary data.</text>
</comment>
<sequence>MDQVRGFTVELLNQCRNTAEVEMLLKLPQGFNLQSQKTNYPRLQLALDYKQKEFVANSLVQQVLTGHWLGEFRSWPRRSLIRKILHVFFRVILLPFICILLLVTPWLKQLGKYHSPLNRFLLSLASYLLFLTSVFMINILDKGRFGKGAPGTGFEGVVVVFVFGHIWSTIRQFWVEGYQRFFRAPWNLYPWARWRFKLGTF</sequence>
<dbReference type="EMBL" id="CAXIEN010000104">
    <property type="protein sequence ID" value="CAL1277747.1"/>
    <property type="molecule type" value="Genomic_DNA"/>
</dbReference>
<evidence type="ECO:0000256" key="2">
    <source>
        <dbReference type="ARBA" id="ARBA00023065"/>
    </source>
</evidence>
<evidence type="ECO:0000256" key="3">
    <source>
        <dbReference type="ARBA" id="ARBA00023303"/>
    </source>
</evidence>
<keyword evidence="1" id="KW-0813">Transport</keyword>
<feature type="transmembrane region" description="Helical" evidence="4">
    <location>
        <begin position="119"/>
        <end position="140"/>
    </location>
</feature>
<feature type="transmembrane region" description="Helical" evidence="4">
    <location>
        <begin position="87"/>
        <end position="107"/>
    </location>
</feature>
<dbReference type="PANTHER" id="PTHR10117">
    <property type="entry name" value="TRANSIENT RECEPTOR POTENTIAL CHANNEL"/>
    <property type="match status" value="1"/>
</dbReference>
<keyword evidence="6" id="KW-1185">Reference proteome</keyword>
<keyword evidence="4" id="KW-1133">Transmembrane helix</keyword>
<proteinExistence type="predicted"/>
<keyword evidence="4" id="KW-0472">Membrane</keyword>
<dbReference type="GO" id="GO:0051480">
    <property type="term" value="P:regulation of cytosolic calcium ion concentration"/>
    <property type="evidence" value="ECO:0007669"/>
    <property type="project" value="TreeGrafter"/>
</dbReference>
<dbReference type="InterPro" id="IPR002153">
    <property type="entry name" value="TRPC_channel"/>
</dbReference>
<evidence type="ECO:0000313" key="5">
    <source>
        <dbReference type="EMBL" id="CAL1277747.1"/>
    </source>
</evidence>
<protein>
    <submittedName>
        <fullName evidence="5">Uncharacterized protein</fullName>
    </submittedName>
</protein>
<dbReference type="AlphaFoldDB" id="A0AAV2A198"/>
<organism evidence="5 6">
    <name type="scientific">Larinioides sclopetarius</name>
    <dbReference type="NCBI Taxonomy" id="280406"/>
    <lineage>
        <taxon>Eukaryota</taxon>
        <taxon>Metazoa</taxon>
        <taxon>Ecdysozoa</taxon>
        <taxon>Arthropoda</taxon>
        <taxon>Chelicerata</taxon>
        <taxon>Arachnida</taxon>
        <taxon>Araneae</taxon>
        <taxon>Araneomorphae</taxon>
        <taxon>Entelegynae</taxon>
        <taxon>Araneoidea</taxon>
        <taxon>Araneidae</taxon>
        <taxon>Larinioides</taxon>
    </lineage>
</organism>
<evidence type="ECO:0000256" key="1">
    <source>
        <dbReference type="ARBA" id="ARBA00022448"/>
    </source>
</evidence>
<accession>A0AAV2A198</accession>
<keyword evidence="4" id="KW-0812">Transmembrane</keyword>
<keyword evidence="2" id="KW-0406">Ion transport</keyword>
<dbReference type="GO" id="GO:0070679">
    <property type="term" value="F:inositol 1,4,5 trisphosphate binding"/>
    <property type="evidence" value="ECO:0007669"/>
    <property type="project" value="TreeGrafter"/>
</dbReference>
<evidence type="ECO:0000313" key="6">
    <source>
        <dbReference type="Proteomes" id="UP001497382"/>
    </source>
</evidence>
<feature type="transmembrane region" description="Helical" evidence="4">
    <location>
        <begin position="152"/>
        <end position="170"/>
    </location>
</feature>
<evidence type="ECO:0000256" key="4">
    <source>
        <dbReference type="SAM" id="Phobius"/>
    </source>
</evidence>
<dbReference type="GO" id="GO:0034703">
    <property type="term" value="C:cation channel complex"/>
    <property type="evidence" value="ECO:0007669"/>
    <property type="project" value="TreeGrafter"/>
</dbReference>
<dbReference type="GO" id="GO:0015279">
    <property type="term" value="F:store-operated calcium channel activity"/>
    <property type="evidence" value="ECO:0007669"/>
    <property type="project" value="TreeGrafter"/>
</dbReference>
<dbReference type="GO" id="GO:0005886">
    <property type="term" value="C:plasma membrane"/>
    <property type="evidence" value="ECO:0007669"/>
    <property type="project" value="TreeGrafter"/>
</dbReference>
<keyword evidence="3" id="KW-0407">Ion channel</keyword>